<dbReference type="RefSeq" id="WP_130104927.1">
    <property type="nucleotide sequence ID" value="NZ_CP025781.1"/>
</dbReference>
<keyword evidence="3" id="KW-1005">Bacterial flagellum biogenesis</keyword>
<comment type="function">
    <text evidence="1">Required for the efficient initiation of filament assembly.</text>
</comment>
<protein>
    <recommendedName>
        <fullName evidence="6">FlgN protein</fullName>
    </recommendedName>
</protein>
<dbReference type="InterPro" id="IPR007809">
    <property type="entry name" value="FlgN-like"/>
</dbReference>
<evidence type="ECO:0000256" key="3">
    <source>
        <dbReference type="ARBA" id="ARBA00022795"/>
    </source>
</evidence>
<dbReference type="KEGG" id="ifl:C1H71_01150"/>
<evidence type="ECO:0000256" key="1">
    <source>
        <dbReference type="ARBA" id="ARBA00002397"/>
    </source>
</evidence>
<name>A0A7G3G593_9NEIS</name>
<gene>
    <name evidence="4" type="ORF">C1H71_01150</name>
</gene>
<keyword evidence="5" id="KW-1185">Reference proteome</keyword>
<reference evidence="4 5" key="1">
    <citation type="submission" date="2018-01" db="EMBL/GenBank/DDBJ databases">
        <title>Genome sequence of Iodobacter sp. strain PCH194 isolated from Indian Trans-Himalaya.</title>
        <authorList>
            <person name="Kumar V."/>
            <person name="Thakur V."/>
            <person name="Kumar S."/>
            <person name="Singh D."/>
        </authorList>
    </citation>
    <scope>NUCLEOTIDE SEQUENCE [LARGE SCALE GENOMIC DNA]</scope>
    <source>
        <strain evidence="4 5">PCH194</strain>
    </source>
</reference>
<accession>A0A7G3G593</accession>
<evidence type="ECO:0008006" key="6">
    <source>
        <dbReference type="Google" id="ProtNLM"/>
    </source>
</evidence>
<evidence type="ECO:0000256" key="2">
    <source>
        <dbReference type="ARBA" id="ARBA00007703"/>
    </source>
</evidence>
<dbReference type="EMBL" id="CP025781">
    <property type="protein sequence ID" value="QBC42302.1"/>
    <property type="molecule type" value="Genomic_DNA"/>
</dbReference>
<organism evidence="4 5">
    <name type="scientific">Iodobacter fluviatilis</name>
    <dbReference type="NCBI Taxonomy" id="537"/>
    <lineage>
        <taxon>Bacteria</taxon>
        <taxon>Pseudomonadati</taxon>
        <taxon>Pseudomonadota</taxon>
        <taxon>Betaproteobacteria</taxon>
        <taxon>Neisseriales</taxon>
        <taxon>Chitinibacteraceae</taxon>
        <taxon>Iodobacter</taxon>
    </lineage>
</organism>
<evidence type="ECO:0000313" key="4">
    <source>
        <dbReference type="EMBL" id="QBC42302.1"/>
    </source>
</evidence>
<proteinExistence type="inferred from homology"/>
<dbReference type="InterPro" id="IPR036679">
    <property type="entry name" value="FlgN-like_sf"/>
</dbReference>
<dbReference type="AlphaFoldDB" id="A0A7G3G593"/>
<dbReference type="Pfam" id="PF05130">
    <property type="entry name" value="FlgN"/>
    <property type="match status" value="1"/>
</dbReference>
<comment type="similarity">
    <text evidence="2">Belongs to the FlgN family.</text>
</comment>
<dbReference type="Proteomes" id="UP000515917">
    <property type="component" value="Chromosome"/>
</dbReference>
<dbReference type="GO" id="GO:0044780">
    <property type="term" value="P:bacterial-type flagellum assembly"/>
    <property type="evidence" value="ECO:0007669"/>
    <property type="project" value="InterPro"/>
</dbReference>
<evidence type="ECO:0000313" key="5">
    <source>
        <dbReference type="Proteomes" id="UP000515917"/>
    </source>
</evidence>
<dbReference type="SUPFAM" id="SSF140566">
    <property type="entry name" value="FlgN-like"/>
    <property type="match status" value="1"/>
</dbReference>
<sequence length="159" mass="17557">MTLNTALPLDTLIPLLDQAKCSMEEMLGLLKEEQEFLIGNQLDQLMSLTQKKQSTALEAEQAGLALSHFFAKQGLSPNSDISAWFSTQLPSALIEWQALIETSRQASAFNSSNGKLIETRQHLINAFMQQLLEASHNSPLYSPDGKLTALPQGQRRDTA</sequence>
<dbReference type="Gene3D" id="1.20.58.300">
    <property type="entry name" value="FlgN-like"/>
    <property type="match status" value="1"/>
</dbReference>